<gene>
    <name evidence="7" type="ORF">BCV69DRAFT_284948</name>
</gene>
<evidence type="ECO:0000256" key="4">
    <source>
        <dbReference type="ARBA" id="ARBA00023163"/>
    </source>
</evidence>
<dbReference type="STRING" id="1684307.A0A316U2M3"/>
<feature type="compositionally biased region" description="Low complexity" evidence="6">
    <location>
        <begin position="31"/>
        <end position="44"/>
    </location>
</feature>
<dbReference type="GO" id="GO:0016592">
    <property type="term" value="C:mediator complex"/>
    <property type="evidence" value="ECO:0007669"/>
    <property type="project" value="InterPro"/>
</dbReference>
<dbReference type="GeneID" id="37014962"/>
<feature type="compositionally biased region" description="Low complexity" evidence="6">
    <location>
        <begin position="322"/>
        <end position="346"/>
    </location>
</feature>
<dbReference type="InterPro" id="IPR021487">
    <property type="entry name" value="DUF3140"/>
</dbReference>
<reference evidence="7 8" key="1">
    <citation type="journal article" date="2018" name="Mol. Biol. Evol.">
        <title>Broad Genomic Sampling Reveals a Smut Pathogenic Ancestry of the Fungal Clade Ustilaginomycotina.</title>
        <authorList>
            <person name="Kijpornyongpan T."/>
            <person name="Mondo S.J."/>
            <person name="Barry K."/>
            <person name="Sandor L."/>
            <person name="Lee J."/>
            <person name="Lipzen A."/>
            <person name="Pangilinan J."/>
            <person name="LaButti K."/>
            <person name="Hainaut M."/>
            <person name="Henrissat B."/>
            <person name="Grigoriev I.V."/>
            <person name="Spatafora J.W."/>
            <person name="Aime M.C."/>
        </authorList>
    </citation>
    <scope>NUCLEOTIDE SEQUENCE [LARGE SCALE GENOMIC DNA]</scope>
    <source>
        <strain evidence="7 8">MCA 4718</strain>
    </source>
</reference>
<feature type="region of interest" description="Disordered" evidence="6">
    <location>
        <begin position="1"/>
        <end position="58"/>
    </location>
</feature>
<dbReference type="PANTHER" id="PTHR40630:SF1">
    <property type="entry name" value="DNA-BINDING PROTEIN"/>
    <property type="match status" value="1"/>
</dbReference>
<evidence type="ECO:0000256" key="2">
    <source>
        <dbReference type="ARBA" id="ARBA00005942"/>
    </source>
</evidence>
<dbReference type="EMBL" id="KZ819335">
    <property type="protein sequence ID" value="PWN18643.1"/>
    <property type="molecule type" value="Genomic_DNA"/>
</dbReference>
<dbReference type="OrthoDB" id="10667318at2759"/>
<comment type="subcellular location">
    <subcellularLocation>
        <location evidence="1">Nucleus</location>
    </subcellularLocation>
</comment>
<keyword evidence="4" id="KW-0804">Transcription</keyword>
<feature type="compositionally biased region" description="Low complexity" evidence="6">
    <location>
        <begin position="275"/>
        <end position="290"/>
    </location>
</feature>
<evidence type="ECO:0000313" key="8">
    <source>
        <dbReference type="Proteomes" id="UP000245942"/>
    </source>
</evidence>
<dbReference type="GO" id="GO:0003712">
    <property type="term" value="F:transcription coregulator activity"/>
    <property type="evidence" value="ECO:0007669"/>
    <property type="project" value="InterPro"/>
</dbReference>
<feature type="compositionally biased region" description="Acidic residues" evidence="6">
    <location>
        <begin position="366"/>
        <end position="383"/>
    </location>
</feature>
<dbReference type="InterPro" id="IPR009332">
    <property type="entry name" value="Med22"/>
</dbReference>
<dbReference type="GO" id="GO:0006357">
    <property type="term" value="P:regulation of transcription by RNA polymerase II"/>
    <property type="evidence" value="ECO:0007669"/>
    <property type="project" value="InterPro"/>
</dbReference>
<feature type="compositionally biased region" description="Polar residues" evidence="6">
    <location>
        <begin position="348"/>
        <end position="360"/>
    </location>
</feature>
<proteinExistence type="inferred from homology"/>
<protein>
    <submittedName>
        <fullName evidence="7">Uncharacterized protein</fullName>
    </submittedName>
</protein>
<dbReference type="Proteomes" id="UP000245942">
    <property type="component" value="Unassembled WGS sequence"/>
</dbReference>
<evidence type="ECO:0000256" key="1">
    <source>
        <dbReference type="ARBA" id="ARBA00004123"/>
    </source>
</evidence>
<evidence type="ECO:0000256" key="6">
    <source>
        <dbReference type="SAM" id="MobiDB-lite"/>
    </source>
</evidence>
<accession>A0A316U2M3</accession>
<evidence type="ECO:0000256" key="5">
    <source>
        <dbReference type="ARBA" id="ARBA00023242"/>
    </source>
</evidence>
<feature type="compositionally biased region" description="Low complexity" evidence="6">
    <location>
        <begin position="147"/>
        <end position="162"/>
    </location>
</feature>
<keyword evidence="5" id="KW-0539">Nucleus</keyword>
<dbReference type="PANTHER" id="PTHR40630">
    <property type="entry name" value="POSSIBLE DNA-BINDING PROTEIN"/>
    <property type="match status" value="1"/>
</dbReference>
<dbReference type="RefSeq" id="XP_025345803.1">
    <property type="nucleotide sequence ID" value="XM_025493228.1"/>
</dbReference>
<sequence length="383" mass="40275">MATNSPSLPAPPRQQPFQTDVRRTRGLQAGHLSSLHPSSSSSSSQRTTNASLTGPADAAELRLASERRLAEEEERINKRIDEYIRTLEVGMAELVGGMTLRDKGLSRLEQEAFMSDYRCDTIVKSVQGLSGLSRALQLSLLLSQAPQEGQTDASASGSGSSAMETERQRLQREIDEMQTQAGQLVGSLFGRSHDEEVDLEGPPPVSDDEEDVEQQQQVQQHEQQQQPDQQQQQQPPPGLVDELIGAAIEQDPRLAAAGGQGSILGLPPFQEDTADAATATAAGASAEAETVGPAAPSLLPPMHDQVSHSQELTEVSAAAPSADATPLPTEAAAAAEAPNDGQAAAQDGTEQVSNAATATATKADGEGDGDGDEDDDDDMEEVA</sequence>
<name>A0A316U2M3_9BASI</name>
<keyword evidence="8" id="KW-1185">Reference proteome</keyword>
<organism evidence="7 8">
    <name type="scientific">Pseudomicrostroma glucosiphilum</name>
    <dbReference type="NCBI Taxonomy" id="1684307"/>
    <lineage>
        <taxon>Eukaryota</taxon>
        <taxon>Fungi</taxon>
        <taxon>Dikarya</taxon>
        <taxon>Basidiomycota</taxon>
        <taxon>Ustilaginomycotina</taxon>
        <taxon>Exobasidiomycetes</taxon>
        <taxon>Microstromatales</taxon>
        <taxon>Microstromatales incertae sedis</taxon>
        <taxon>Pseudomicrostroma</taxon>
    </lineage>
</organism>
<dbReference type="Pfam" id="PF06179">
    <property type="entry name" value="Med22"/>
    <property type="match status" value="1"/>
</dbReference>
<evidence type="ECO:0000313" key="7">
    <source>
        <dbReference type="EMBL" id="PWN18643.1"/>
    </source>
</evidence>
<keyword evidence="3" id="KW-0805">Transcription regulation</keyword>
<dbReference type="AlphaFoldDB" id="A0A316U2M3"/>
<feature type="region of interest" description="Disordered" evidence="6">
    <location>
        <begin position="194"/>
        <end position="383"/>
    </location>
</feature>
<feature type="compositionally biased region" description="Low complexity" evidence="6">
    <location>
        <begin position="214"/>
        <end position="233"/>
    </location>
</feature>
<comment type="similarity">
    <text evidence="2">Belongs to the Mediator complex subunit 22 family.</text>
</comment>
<evidence type="ECO:0000256" key="3">
    <source>
        <dbReference type="ARBA" id="ARBA00023015"/>
    </source>
</evidence>
<feature type="region of interest" description="Disordered" evidence="6">
    <location>
        <begin position="147"/>
        <end position="168"/>
    </location>
</feature>